<feature type="region of interest" description="Disordered" evidence="1">
    <location>
        <begin position="43"/>
        <end position="70"/>
    </location>
</feature>
<protein>
    <submittedName>
        <fullName evidence="2">Uncharacterized protein</fullName>
    </submittedName>
</protein>
<evidence type="ECO:0000256" key="1">
    <source>
        <dbReference type="SAM" id="MobiDB-lite"/>
    </source>
</evidence>
<dbReference type="AlphaFoldDB" id="A0A5P1EYC4"/>
<keyword evidence="3" id="KW-1185">Reference proteome</keyword>
<name>A0A5P1EYC4_ASPOF</name>
<reference evidence="3" key="1">
    <citation type="journal article" date="2017" name="Nat. Commun.">
        <title>The asparagus genome sheds light on the origin and evolution of a young Y chromosome.</title>
        <authorList>
            <person name="Harkess A."/>
            <person name="Zhou J."/>
            <person name="Xu C."/>
            <person name="Bowers J.E."/>
            <person name="Van der Hulst R."/>
            <person name="Ayyampalayam S."/>
            <person name="Mercati F."/>
            <person name="Riccardi P."/>
            <person name="McKain M.R."/>
            <person name="Kakrana A."/>
            <person name="Tang H."/>
            <person name="Ray J."/>
            <person name="Groenendijk J."/>
            <person name="Arikit S."/>
            <person name="Mathioni S.M."/>
            <person name="Nakano M."/>
            <person name="Shan H."/>
            <person name="Telgmann-Rauber A."/>
            <person name="Kanno A."/>
            <person name="Yue Z."/>
            <person name="Chen H."/>
            <person name="Li W."/>
            <person name="Chen Y."/>
            <person name="Xu X."/>
            <person name="Zhang Y."/>
            <person name="Luo S."/>
            <person name="Chen H."/>
            <person name="Gao J."/>
            <person name="Mao Z."/>
            <person name="Pires J.C."/>
            <person name="Luo M."/>
            <person name="Kudrna D."/>
            <person name="Wing R.A."/>
            <person name="Meyers B.C."/>
            <person name="Yi K."/>
            <person name="Kong H."/>
            <person name="Lavrijsen P."/>
            <person name="Sunseri F."/>
            <person name="Falavigna A."/>
            <person name="Ye Y."/>
            <person name="Leebens-Mack J.H."/>
            <person name="Chen G."/>
        </authorList>
    </citation>
    <scope>NUCLEOTIDE SEQUENCE [LARGE SCALE GENOMIC DNA]</scope>
    <source>
        <strain evidence="3">cv. DH0086</strain>
    </source>
</reference>
<evidence type="ECO:0000313" key="2">
    <source>
        <dbReference type="EMBL" id="ONK69160.1"/>
    </source>
</evidence>
<gene>
    <name evidence="2" type="ORF">A4U43_C05F19970</name>
</gene>
<feature type="compositionally biased region" description="Polar residues" evidence="1">
    <location>
        <begin position="43"/>
        <end position="59"/>
    </location>
</feature>
<evidence type="ECO:0000313" key="3">
    <source>
        <dbReference type="Proteomes" id="UP000243459"/>
    </source>
</evidence>
<dbReference type="Proteomes" id="UP000243459">
    <property type="component" value="Chromosome 5"/>
</dbReference>
<organism evidence="2 3">
    <name type="scientific">Asparagus officinalis</name>
    <name type="common">Garden asparagus</name>
    <dbReference type="NCBI Taxonomy" id="4686"/>
    <lineage>
        <taxon>Eukaryota</taxon>
        <taxon>Viridiplantae</taxon>
        <taxon>Streptophyta</taxon>
        <taxon>Embryophyta</taxon>
        <taxon>Tracheophyta</taxon>
        <taxon>Spermatophyta</taxon>
        <taxon>Magnoliopsida</taxon>
        <taxon>Liliopsida</taxon>
        <taxon>Asparagales</taxon>
        <taxon>Asparagaceae</taxon>
        <taxon>Asparagoideae</taxon>
        <taxon>Asparagus</taxon>
    </lineage>
</organism>
<dbReference type="Gramene" id="ONK69160">
    <property type="protein sequence ID" value="ONK69160"/>
    <property type="gene ID" value="A4U43_C05F19970"/>
</dbReference>
<proteinExistence type="predicted"/>
<sequence>MQTHRQIQAHLLEPLERLRRSDRIIQRLDRALAGGRCFAARSVSKSGPRSRRCTQSPPQSVGGGRATPSRACSAGVDGELLFLNVDDVEGEGVFLGPGDDRFLGFWGFDCWDWGRIWGFELEGTVISSGGASVGVTRPGIATEIVGFR</sequence>
<dbReference type="EMBL" id="CM007385">
    <property type="protein sequence ID" value="ONK69160.1"/>
    <property type="molecule type" value="Genomic_DNA"/>
</dbReference>
<accession>A0A5P1EYC4</accession>